<reference evidence="3 4" key="1">
    <citation type="submission" date="2015-01" db="EMBL/GenBank/DDBJ databases">
        <title>Evolution of Trichinella species and genotypes.</title>
        <authorList>
            <person name="Korhonen P.K."/>
            <person name="Edoardo P."/>
            <person name="Giuseppe L.R."/>
            <person name="Gasser R.B."/>
        </authorList>
    </citation>
    <scope>NUCLEOTIDE SEQUENCE [LARGE SCALE GENOMIC DNA]</scope>
    <source>
        <strain evidence="3">ISS2496</strain>
    </source>
</reference>
<dbReference type="EMBL" id="JYDQ01000089">
    <property type="protein sequence ID" value="KRY15821.1"/>
    <property type="molecule type" value="Genomic_DNA"/>
</dbReference>
<dbReference type="PANTHER" id="PTHR47272:SF1">
    <property type="entry name" value="PIGGYBAC TRANSPOSABLE ELEMENT-DERIVED PROTEIN 3-LIKE"/>
    <property type="match status" value="1"/>
</dbReference>
<comment type="caution">
    <text evidence="3">The sequence shown here is derived from an EMBL/GenBank/DDBJ whole genome shotgun (WGS) entry which is preliminary data.</text>
</comment>
<gene>
    <name evidence="3" type="ORF">T12_13521</name>
</gene>
<evidence type="ECO:0000256" key="1">
    <source>
        <dbReference type="SAM" id="Coils"/>
    </source>
</evidence>
<protein>
    <recommendedName>
        <fullName evidence="5">PiggyBac transposable element-derived protein 3</fullName>
    </recommendedName>
</protein>
<proteinExistence type="predicted"/>
<name>A0A0V0ZTM9_9BILA</name>
<keyword evidence="4" id="KW-1185">Reference proteome</keyword>
<evidence type="ECO:0000256" key="2">
    <source>
        <dbReference type="SAM" id="MobiDB-lite"/>
    </source>
</evidence>
<keyword evidence="1" id="KW-0175">Coiled coil</keyword>
<accession>A0A0V0ZTM9</accession>
<dbReference type="PANTHER" id="PTHR47272">
    <property type="entry name" value="DDE_TNP_1_7 DOMAIN-CONTAINING PROTEIN"/>
    <property type="match status" value="1"/>
</dbReference>
<dbReference type="STRING" id="990121.A0A0V0ZTM9"/>
<evidence type="ECO:0000313" key="4">
    <source>
        <dbReference type="Proteomes" id="UP000054783"/>
    </source>
</evidence>
<feature type="region of interest" description="Disordered" evidence="2">
    <location>
        <begin position="142"/>
        <end position="166"/>
    </location>
</feature>
<evidence type="ECO:0000313" key="3">
    <source>
        <dbReference type="EMBL" id="KRY15821.1"/>
    </source>
</evidence>
<organism evidence="3 4">
    <name type="scientific">Trichinella patagoniensis</name>
    <dbReference type="NCBI Taxonomy" id="990121"/>
    <lineage>
        <taxon>Eukaryota</taxon>
        <taxon>Metazoa</taxon>
        <taxon>Ecdysozoa</taxon>
        <taxon>Nematoda</taxon>
        <taxon>Enoplea</taxon>
        <taxon>Dorylaimia</taxon>
        <taxon>Trichinellida</taxon>
        <taxon>Trichinellidae</taxon>
        <taxon>Trichinella</taxon>
    </lineage>
</organism>
<sequence>MGLVPKPRTIRRNRLKNAPLKTEKELKRAGRGAFHVCTTVENNICIVRWHDSAVNRKEKALVDVSCPPIVKEYNKYMGGVDLARMLRALYRIDHRIVNGWLQYKRDLKTSEAASSSQKDLMHFTLDVAEALTKMNKAYARKSRGRVSVTANTETRRRRAVSKDVENDLNEPVTDVASENSEMEQSENVLNEELDRHVEQEQKPIQIVMLVEIEREKPKSGLYVEYTAEMKFRVNEERVQMYKSALKKTVNVEDAGMNAVQSFIMKSE</sequence>
<dbReference type="OrthoDB" id="5920313at2759"/>
<dbReference type="Proteomes" id="UP000054783">
    <property type="component" value="Unassembled WGS sequence"/>
</dbReference>
<dbReference type="AlphaFoldDB" id="A0A0V0ZTM9"/>
<evidence type="ECO:0008006" key="5">
    <source>
        <dbReference type="Google" id="ProtNLM"/>
    </source>
</evidence>
<feature type="coiled-coil region" evidence="1">
    <location>
        <begin position="175"/>
        <end position="202"/>
    </location>
</feature>